<keyword evidence="1" id="KW-0472">Membrane</keyword>
<evidence type="ECO:0000256" key="1">
    <source>
        <dbReference type="SAM" id="Phobius"/>
    </source>
</evidence>
<dbReference type="RefSeq" id="WP_261901742.1">
    <property type="nucleotide sequence ID" value="NZ_AP026407.1"/>
</dbReference>
<gene>
    <name evidence="2" type="ORF">KAM644c_39810</name>
</gene>
<protein>
    <submittedName>
        <fullName evidence="2">Uncharacterized protein</fullName>
    </submittedName>
</protein>
<name>A0AAN2CFH9_9ENTR</name>
<reference evidence="2" key="1">
    <citation type="submission" date="2022-07" db="EMBL/GenBank/DDBJ databases">
        <title>Complete genome sequence of carbapenem-resistant Klebsiella spp. in Japan.</title>
        <authorList>
            <person name="Maehana S."/>
            <person name="Suzuki M."/>
            <person name="Kitasato H."/>
        </authorList>
    </citation>
    <scope>NUCLEOTIDE SEQUENCE</scope>
    <source>
        <strain evidence="2">KAM644</strain>
    </source>
</reference>
<dbReference type="AlphaFoldDB" id="A0AAN2CFH9"/>
<evidence type="ECO:0000313" key="3">
    <source>
        <dbReference type="Proteomes" id="UP001058353"/>
    </source>
</evidence>
<evidence type="ECO:0000313" key="2">
    <source>
        <dbReference type="EMBL" id="BDO14915.1"/>
    </source>
</evidence>
<organism evidence="2 3">
    <name type="scientific">Klebsiella quasipneumoniae subsp. quasipneumoniae</name>
    <dbReference type="NCBI Taxonomy" id="1667327"/>
    <lineage>
        <taxon>Bacteria</taxon>
        <taxon>Pseudomonadati</taxon>
        <taxon>Pseudomonadota</taxon>
        <taxon>Gammaproteobacteria</taxon>
        <taxon>Enterobacterales</taxon>
        <taxon>Enterobacteriaceae</taxon>
        <taxon>Klebsiella/Raoultella group</taxon>
        <taxon>Klebsiella</taxon>
        <taxon>Klebsiella pneumoniae complex</taxon>
    </lineage>
</organism>
<sequence length="166" mass="18852">MQLRLSPVIRLVGFALSLLAVSYSIYHLLEIKKNSEEKVIHCLSAFESRVNDSRLQAKVTLYLYREKGSVQISGYYSSPAGVQTPVKSVSGIVYQVTGEDYHIRFTGNKTSFNGDDISEAFSHLIPFSVTSENVDYVYQFRQQYDGSYLIRQNGIPLLLCKNIPRR</sequence>
<dbReference type="Proteomes" id="UP001058353">
    <property type="component" value="Chromosome"/>
</dbReference>
<feature type="transmembrane region" description="Helical" evidence="1">
    <location>
        <begin position="7"/>
        <end position="29"/>
    </location>
</feature>
<keyword evidence="1" id="KW-0812">Transmembrane</keyword>
<proteinExistence type="predicted"/>
<dbReference type="EMBL" id="AP026407">
    <property type="protein sequence ID" value="BDO14915.1"/>
    <property type="molecule type" value="Genomic_DNA"/>
</dbReference>
<accession>A0AAN2CFH9</accession>
<keyword evidence="1" id="KW-1133">Transmembrane helix</keyword>